<dbReference type="Proteomes" id="UP001374584">
    <property type="component" value="Unassembled WGS sequence"/>
</dbReference>
<proteinExistence type="inferred from homology"/>
<dbReference type="CDD" id="cd00018">
    <property type="entry name" value="AP2"/>
    <property type="match status" value="1"/>
</dbReference>
<keyword evidence="9" id="KW-1185">Reference proteome</keyword>
<dbReference type="AlphaFoldDB" id="A0AAN9R7H7"/>
<comment type="caution">
    <text evidence="8">The sequence shown here is derived from an EMBL/GenBank/DDBJ whole genome shotgun (WGS) entry which is preliminary data.</text>
</comment>
<accession>A0AAN9R7H7</accession>
<keyword evidence="2" id="KW-0805">Transcription regulation</keyword>
<evidence type="ECO:0000259" key="7">
    <source>
        <dbReference type="PROSITE" id="PS51032"/>
    </source>
</evidence>
<evidence type="ECO:0000256" key="2">
    <source>
        <dbReference type="ARBA" id="ARBA00023015"/>
    </source>
</evidence>
<dbReference type="PRINTS" id="PR00367">
    <property type="entry name" value="ETHRSPELEMNT"/>
</dbReference>
<dbReference type="Gene3D" id="3.30.730.10">
    <property type="entry name" value="AP2/ERF domain"/>
    <property type="match status" value="1"/>
</dbReference>
<dbReference type="PANTHER" id="PTHR31190:SF314">
    <property type="entry name" value="ETHYLENE-RESPONSIVE TRANSCRIPTION FACTOR ERF094"/>
    <property type="match status" value="1"/>
</dbReference>
<dbReference type="GO" id="GO:0003700">
    <property type="term" value="F:DNA-binding transcription factor activity"/>
    <property type="evidence" value="ECO:0007669"/>
    <property type="project" value="InterPro"/>
</dbReference>
<evidence type="ECO:0000256" key="4">
    <source>
        <dbReference type="ARBA" id="ARBA00023163"/>
    </source>
</evidence>
<keyword evidence="3" id="KW-0238">DNA-binding</keyword>
<feature type="domain" description="AP2/ERF" evidence="7">
    <location>
        <begin position="75"/>
        <end position="133"/>
    </location>
</feature>
<reference evidence="8 9" key="1">
    <citation type="submission" date="2024-01" db="EMBL/GenBank/DDBJ databases">
        <title>The genomes of 5 underutilized Papilionoideae crops provide insights into root nodulation and disease resistanc.</title>
        <authorList>
            <person name="Jiang F."/>
        </authorList>
    </citation>
    <scope>NUCLEOTIDE SEQUENCE [LARGE SCALE GENOMIC DNA]</scope>
    <source>
        <strain evidence="8">JINMINGXINNONG_FW02</strain>
        <tissue evidence="8">Leaves</tissue>
    </source>
</reference>
<evidence type="ECO:0000256" key="3">
    <source>
        <dbReference type="ARBA" id="ARBA00023125"/>
    </source>
</evidence>
<name>A0AAN9R7H7_PHACN</name>
<dbReference type="GO" id="GO:0009873">
    <property type="term" value="P:ethylene-activated signaling pathway"/>
    <property type="evidence" value="ECO:0007669"/>
    <property type="project" value="InterPro"/>
</dbReference>
<dbReference type="SMART" id="SM00380">
    <property type="entry name" value="AP2"/>
    <property type="match status" value="1"/>
</dbReference>
<dbReference type="GO" id="GO:0003677">
    <property type="term" value="F:DNA binding"/>
    <property type="evidence" value="ECO:0007669"/>
    <property type="project" value="UniProtKB-KW"/>
</dbReference>
<comment type="subcellular location">
    <subcellularLocation>
        <location evidence="1">Nucleus</location>
    </subcellularLocation>
</comment>
<dbReference type="GO" id="GO:0005634">
    <property type="term" value="C:nucleus"/>
    <property type="evidence" value="ECO:0007669"/>
    <property type="project" value="UniProtKB-SubCell"/>
</dbReference>
<dbReference type="FunFam" id="3.30.730.10:FF:000001">
    <property type="entry name" value="Ethylene-responsive transcription factor 2"/>
    <property type="match status" value="1"/>
</dbReference>
<dbReference type="PROSITE" id="PS51032">
    <property type="entry name" value="AP2_ERF"/>
    <property type="match status" value="1"/>
</dbReference>
<sequence length="206" mass="23858">MINHKQNISNKTILMDTLFFTPCANLEYSFDHSSTFPSHHHQSLLSSYENGSLEMLLHSCETPSEPRYEEKHEVSYRGVRKRGRGNYAAEIRDSTRNGARVWLGTFDTAEDAALAYDQAAITTRGDKAVLNFPPQLVLQSLHKMDFRFQRGLSPILELKKRNFVKRRVECRKMRRKNHRHIGVENIVVLEDLGADYLEELLTLTEH</sequence>
<protein>
    <recommendedName>
        <fullName evidence="7">AP2/ERF domain-containing protein</fullName>
    </recommendedName>
</protein>
<keyword evidence="4" id="KW-0804">Transcription</keyword>
<dbReference type="EMBL" id="JAYMYR010000006">
    <property type="protein sequence ID" value="KAK7356718.1"/>
    <property type="molecule type" value="Genomic_DNA"/>
</dbReference>
<evidence type="ECO:0000313" key="8">
    <source>
        <dbReference type="EMBL" id="KAK7356718.1"/>
    </source>
</evidence>
<evidence type="ECO:0000313" key="9">
    <source>
        <dbReference type="Proteomes" id="UP001374584"/>
    </source>
</evidence>
<dbReference type="PANTHER" id="PTHR31190">
    <property type="entry name" value="DNA-BINDING DOMAIN"/>
    <property type="match status" value="1"/>
</dbReference>
<dbReference type="InterPro" id="IPR001471">
    <property type="entry name" value="AP2/ERF_dom"/>
</dbReference>
<evidence type="ECO:0000256" key="1">
    <source>
        <dbReference type="ARBA" id="ARBA00004123"/>
    </source>
</evidence>
<dbReference type="InterPro" id="IPR044808">
    <property type="entry name" value="ERF_plant"/>
</dbReference>
<evidence type="ECO:0000256" key="6">
    <source>
        <dbReference type="ARBA" id="ARBA00024343"/>
    </source>
</evidence>
<organism evidence="8 9">
    <name type="scientific">Phaseolus coccineus</name>
    <name type="common">Scarlet runner bean</name>
    <name type="synonym">Phaseolus multiflorus</name>
    <dbReference type="NCBI Taxonomy" id="3886"/>
    <lineage>
        <taxon>Eukaryota</taxon>
        <taxon>Viridiplantae</taxon>
        <taxon>Streptophyta</taxon>
        <taxon>Embryophyta</taxon>
        <taxon>Tracheophyta</taxon>
        <taxon>Spermatophyta</taxon>
        <taxon>Magnoliopsida</taxon>
        <taxon>eudicotyledons</taxon>
        <taxon>Gunneridae</taxon>
        <taxon>Pentapetalae</taxon>
        <taxon>rosids</taxon>
        <taxon>fabids</taxon>
        <taxon>Fabales</taxon>
        <taxon>Fabaceae</taxon>
        <taxon>Papilionoideae</taxon>
        <taxon>50 kb inversion clade</taxon>
        <taxon>NPAAA clade</taxon>
        <taxon>indigoferoid/millettioid clade</taxon>
        <taxon>Phaseoleae</taxon>
        <taxon>Phaseolus</taxon>
    </lineage>
</organism>
<dbReference type="Pfam" id="PF00847">
    <property type="entry name" value="AP2"/>
    <property type="match status" value="1"/>
</dbReference>
<dbReference type="SUPFAM" id="SSF54171">
    <property type="entry name" value="DNA-binding domain"/>
    <property type="match status" value="1"/>
</dbReference>
<keyword evidence="5" id="KW-0539">Nucleus</keyword>
<gene>
    <name evidence="8" type="ORF">VNO80_15993</name>
</gene>
<dbReference type="InterPro" id="IPR036955">
    <property type="entry name" value="AP2/ERF_dom_sf"/>
</dbReference>
<comment type="similarity">
    <text evidence="6">Belongs to the AP2/ERF transcription factor family. ERF subfamily.</text>
</comment>
<dbReference type="InterPro" id="IPR016177">
    <property type="entry name" value="DNA-bd_dom_sf"/>
</dbReference>
<evidence type="ECO:0000256" key="5">
    <source>
        <dbReference type="ARBA" id="ARBA00023242"/>
    </source>
</evidence>